<dbReference type="InterPro" id="IPR001261">
    <property type="entry name" value="ArgE/DapE_CS"/>
</dbReference>
<keyword evidence="10 15" id="KW-0220">Diaminopimelate biosynthesis</keyword>
<dbReference type="CDD" id="cd03891">
    <property type="entry name" value="M20_DapE_proteobac"/>
    <property type="match status" value="1"/>
</dbReference>
<evidence type="ECO:0000256" key="13">
    <source>
        <dbReference type="ARBA" id="ARBA00031891"/>
    </source>
</evidence>
<evidence type="ECO:0000256" key="1">
    <source>
        <dbReference type="ARBA" id="ARBA00005130"/>
    </source>
</evidence>
<dbReference type="Pfam" id="PF07687">
    <property type="entry name" value="M20_dimer"/>
    <property type="match status" value="1"/>
</dbReference>
<comment type="subunit">
    <text evidence="3 15">Homodimer.</text>
</comment>
<dbReference type="PROSITE" id="PS00759">
    <property type="entry name" value="ARGE_DAPE_CPG2_2"/>
    <property type="match status" value="1"/>
</dbReference>
<comment type="similarity">
    <text evidence="2 15">Belongs to the peptidase M20A family. DapE subfamily.</text>
</comment>
<keyword evidence="11 15" id="KW-0457">Lysine biosynthesis</keyword>
<dbReference type="InterPro" id="IPR005941">
    <property type="entry name" value="DapE_proteobac"/>
</dbReference>
<dbReference type="InterPro" id="IPR036264">
    <property type="entry name" value="Bact_exopeptidase_dim_dom"/>
</dbReference>
<evidence type="ECO:0000256" key="3">
    <source>
        <dbReference type="ARBA" id="ARBA00011738"/>
    </source>
</evidence>
<dbReference type="RefSeq" id="WP_090226793.1">
    <property type="nucleotide sequence ID" value="NZ_FNJC01000001.1"/>
</dbReference>
<evidence type="ECO:0000256" key="2">
    <source>
        <dbReference type="ARBA" id="ARBA00006746"/>
    </source>
</evidence>
<feature type="binding site" evidence="15">
    <location>
        <position position="173"/>
    </location>
    <ligand>
        <name>Zn(2+)</name>
        <dbReference type="ChEBI" id="CHEBI:29105"/>
        <label>1</label>
    </ligand>
</feature>
<dbReference type="InterPro" id="IPR050072">
    <property type="entry name" value="Peptidase_M20A"/>
</dbReference>
<feature type="binding site" evidence="15">
    <location>
        <position position="145"/>
    </location>
    <ligand>
        <name>Zn(2+)</name>
        <dbReference type="ChEBI" id="CHEBI:29105"/>
        <label>2</label>
    </ligand>
</feature>
<dbReference type="Pfam" id="PF01546">
    <property type="entry name" value="Peptidase_M20"/>
    <property type="match status" value="1"/>
</dbReference>
<gene>
    <name evidence="15" type="primary">dapE</name>
    <name evidence="17" type="ORF">SAMN04488061_0860</name>
</gene>
<comment type="catalytic activity">
    <reaction evidence="14 15">
        <text>N-succinyl-(2S,6S)-2,6-diaminopimelate + H2O = (2S,6S)-2,6-diaminopimelate + succinate</text>
        <dbReference type="Rhea" id="RHEA:22608"/>
        <dbReference type="ChEBI" id="CHEBI:15377"/>
        <dbReference type="ChEBI" id="CHEBI:30031"/>
        <dbReference type="ChEBI" id="CHEBI:57609"/>
        <dbReference type="ChEBI" id="CHEBI:58087"/>
        <dbReference type="EC" id="3.5.1.18"/>
    </reaction>
</comment>
<feature type="binding site" evidence="15">
    <location>
        <position position="76"/>
    </location>
    <ligand>
        <name>Zn(2+)</name>
        <dbReference type="ChEBI" id="CHEBI:29105"/>
        <label>1</label>
    </ligand>
</feature>
<feature type="active site" description="Proton acceptor" evidence="15">
    <location>
        <position position="144"/>
    </location>
</feature>
<evidence type="ECO:0000256" key="9">
    <source>
        <dbReference type="ARBA" id="ARBA00022833"/>
    </source>
</evidence>
<dbReference type="InterPro" id="IPR011650">
    <property type="entry name" value="Peptidase_M20_dimer"/>
</dbReference>
<keyword evidence="7 15" id="KW-0479">Metal-binding</keyword>
<evidence type="ECO:0000313" key="17">
    <source>
        <dbReference type="EMBL" id="SDO31157.1"/>
    </source>
</evidence>
<keyword evidence="18" id="KW-1185">Reference proteome</keyword>
<keyword evidence="8 15" id="KW-0378">Hydrolase</keyword>
<sequence length="391" mass="41761">MSADLPTDVTRLTQALIRCPSVTPAEGGALTLLENVLTELGFVCHRLTFSEPGTPDIENLYARIGTSGPNLCFAGHTDVVPPGEEDAWSVPPFAGEIRDGILFGRGAVDMKGAIACFVSAAAAYLAQSDTQRRGAISLLITGDEEGPAINGTVKVLDWLKQQGEQIDACIVGEPSNPRRIGDEIKVGRRGSLNGEIIVNGRQGHSAYPALADNPVPKLARIIDRLSVLPLDEGSERFERSNLEVTIISVPNTVTNVIPGQARAAFNVRFNDNWTRERLEDAIRSCCEASAAEVEADMRLTFSFSGDAFCTEPGPLLDTLVAAVRDVSGVTPALTTGGGTSDARFIKNACPVIEFGLVNATIHKVDEHVPVSDLSALTAIYTRFLERFFAAA</sequence>
<dbReference type="Proteomes" id="UP000198795">
    <property type="component" value="Unassembled WGS sequence"/>
</dbReference>
<evidence type="ECO:0000259" key="16">
    <source>
        <dbReference type="Pfam" id="PF07687"/>
    </source>
</evidence>
<name>A0A1H0II76_9HYPH</name>
<evidence type="ECO:0000256" key="15">
    <source>
        <dbReference type="HAMAP-Rule" id="MF_01690"/>
    </source>
</evidence>
<evidence type="ECO:0000256" key="7">
    <source>
        <dbReference type="ARBA" id="ARBA00022723"/>
    </source>
</evidence>
<organism evidence="17 18">
    <name type="scientific">Filomicrobium insigne</name>
    <dbReference type="NCBI Taxonomy" id="418854"/>
    <lineage>
        <taxon>Bacteria</taxon>
        <taxon>Pseudomonadati</taxon>
        <taxon>Pseudomonadota</taxon>
        <taxon>Alphaproteobacteria</taxon>
        <taxon>Hyphomicrobiales</taxon>
        <taxon>Hyphomicrobiaceae</taxon>
        <taxon>Filomicrobium</taxon>
    </lineage>
</organism>
<evidence type="ECO:0000256" key="6">
    <source>
        <dbReference type="ARBA" id="ARBA00022605"/>
    </source>
</evidence>
<feature type="domain" description="Peptidase M20 dimerisation" evidence="16">
    <location>
        <begin position="186"/>
        <end position="292"/>
    </location>
</feature>
<feature type="binding site" evidence="15">
    <location>
        <position position="109"/>
    </location>
    <ligand>
        <name>Zn(2+)</name>
        <dbReference type="ChEBI" id="CHEBI:29105"/>
        <label>1</label>
    </ligand>
</feature>
<keyword evidence="9 15" id="KW-0862">Zinc</keyword>
<reference evidence="17 18" key="1">
    <citation type="submission" date="2016-10" db="EMBL/GenBank/DDBJ databases">
        <authorList>
            <person name="Varghese N."/>
            <person name="Submissions S."/>
        </authorList>
    </citation>
    <scope>NUCLEOTIDE SEQUENCE [LARGE SCALE GENOMIC DNA]</scope>
    <source>
        <strain evidence="17 18">CGMCC 1.6497</strain>
    </source>
</reference>
<dbReference type="InterPro" id="IPR002933">
    <property type="entry name" value="Peptidase_M20"/>
</dbReference>
<dbReference type="PANTHER" id="PTHR43808">
    <property type="entry name" value="ACETYLORNITHINE DEACETYLASE"/>
    <property type="match status" value="1"/>
</dbReference>
<evidence type="ECO:0000256" key="11">
    <source>
        <dbReference type="ARBA" id="ARBA00023154"/>
    </source>
</evidence>
<keyword evidence="6 15" id="KW-0028">Amino-acid biosynthesis</keyword>
<comment type="function">
    <text evidence="15">Catalyzes the hydrolysis of N-succinyl-L,L-diaminopimelic acid (SDAP), forming succinate and LL-2,6-diaminopimelate (DAP), an intermediate involved in the bacterial biosynthesis of lysine and meso-diaminopimelic acid, an essential component of bacterial cell walls.</text>
</comment>
<protein>
    <recommendedName>
        <fullName evidence="5 15">Succinyl-diaminopimelate desuccinylase</fullName>
        <shortName evidence="15">SDAP desuccinylase</shortName>
        <ecNumber evidence="4 15">3.5.1.18</ecNumber>
    </recommendedName>
    <alternativeName>
        <fullName evidence="13 15">N-succinyl-LL-2,6-diaminoheptanedioate amidohydrolase</fullName>
    </alternativeName>
</protein>
<comment type="cofactor">
    <cofactor evidence="15">
        <name>Zn(2+)</name>
        <dbReference type="ChEBI" id="CHEBI:29105"/>
    </cofactor>
    <cofactor evidence="15">
        <name>Co(2+)</name>
        <dbReference type="ChEBI" id="CHEBI:48828"/>
    </cofactor>
    <text evidence="15">Binds 2 Zn(2+) or Co(2+) ions per subunit.</text>
</comment>
<dbReference type="NCBIfam" id="TIGR01246">
    <property type="entry name" value="dapE_proteo"/>
    <property type="match status" value="1"/>
</dbReference>
<dbReference type="Gene3D" id="3.40.630.10">
    <property type="entry name" value="Zn peptidases"/>
    <property type="match status" value="2"/>
</dbReference>
<evidence type="ECO:0000256" key="4">
    <source>
        <dbReference type="ARBA" id="ARBA00011921"/>
    </source>
</evidence>
<feature type="active site" evidence="15">
    <location>
        <position position="78"/>
    </location>
</feature>
<dbReference type="HAMAP" id="MF_01690">
    <property type="entry name" value="DapE"/>
    <property type="match status" value="1"/>
</dbReference>
<feature type="binding site" evidence="15">
    <location>
        <position position="109"/>
    </location>
    <ligand>
        <name>Zn(2+)</name>
        <dbReference type="ChEBI" id="CHEBI:29105"/>
        <label>2</label>
    </ligand>
</feature>
<proteinExistence type="inferred from homology"/>
<dbReference type="NCBIfam" id="NF009557">
    <property type="entry name" value="PRK13009.1"/>
    <property type="match status" value="1"/>
</dbReference>
<evidence type="ECO:0000256" key="14">
    <source>
        <dbReference type="ARBA" id="ARBA00051301"/>
    </source>
</evidence>
<accession>A0A1H0II76</accession>
<dbReference type="SUPFAM" id="SSF55031">
    <property type="entry name" value="Bacterial exopeptidase dimerisation domain"/>
    <property type="match status" value="1"/>
</dbReference>
<comment type="pathway">
    <text evidence="1 15">Amino-acid biosynthesis; L-lysine biosynthesis via DAP pathway; LL-2,6-diaminopimelate from (S)-tetrahydrodipicolinate (succinylase route): step 3/3.</text>
</comment>
<comment type="caution">
    <text evidence="17">The sequence shown here is derived from an EMBL/GenBank/DDBJ whole genome shotgun (WGS) entry which is preliminary data.</text>
</comment>
<evidence type="ECO:0000256" key="12">
    <source>
        <dbReference type="ARBA" id="ARBA00023285"/>
    </source>
</evidence>
<dbReference type="EMBL" id="FNJC01000001">
    <property type="protein sequence ID" value="SDO31157.1"/>
    <property type="molecule type" value="Genomic_DNA"/>
</dbReference>
<dbReference type="EC" id="3.5.1.18" evidence="4 15"/>
<evidence type="ECO:0000256" key="8">
    <source>
        <dbReference type="ARBA" id="ARBA00022801"/>
    </source>
</evidence>
<evidence type="ECO:0000313" key="18">
    <source>
        <dbReference type="Proteomes" id="UP000198795"/>
    </source>
</evidence>
<dbReference type="SUPFAM" id="SSF53187">
    <property type="entry name" value="Zn-dependent exopeptidases"/>
    <property type="match status" value="1"/>
</dbReference>
<evidence type="ECO:0000256" key="5">
    <source>
        <dbReference type="ARBA" id="ARBA00022391"/>
    </source>
</evidence>
<evidence type="ECO:0000256" key="10">
    <source>
        <dbReference type="ARBA" id="ARBA00022915"/>
    </source>
</evidence>
<feature type="binding site" evidence="15">
    <location>
        <position position="362"/>
    </location>
    <ligand>
        <name>Zn(2+)</name>
        <dbReference type="ChEBI" id="CHEBI:29105"/>
        <label>2</label>
    </ligand>
</feature>
<keyword evidence="12 15" id="KW-0170">Cobalt</keyword>
<dbReference type="PANTHER" id="PTHR43808:SF31">
    <property type="entry name" value="N-ACETYL-L-CITRULLINE DEACETYLASE"/>
    <property type="match status" value="1"/>
</dbReference>